<keyword evidence="2" id="KW-1185">Reference proteome</keyword>
<dbReference type="RefSeq" id="WP_337679165.1">
    <property type="nucleotide sequence ID" value="NZ_JBBFKB010000010.1"/>
</dbReference>
<organism evidence="1 2">
    <name type="scientific">Faecalibacterium taiwanense</name>
    <dbReference type="NCBI Taxonomy" id="3030638"/>
    <lineage>
        <taxon>Bacteria</taxon>
        <taxon>Bacillati</taxon>
        <taxon>Bacillota</taxon>
        <taxon>Clostridia</taxon>
        <taxon>Eubacteriales</taxon>
        <taxon>Oscillospiraceae</taxon>
        <taxon>Faecalibacterium</taxon>
    </lineage>
</organism>
<dbReference type="EMBL" id="JBBFKC010000005">
    <property type="protein sequence ID" value="MEJ3690912.1"/>
    <property type="molecule type" value="Genomic_DNA"/>
</dbReference>
<gene>
    <name evidence="1" type="ORF">WF787_06690</name>
</gene>
<dbReference type="AlphaFoldDB" id="A0AB35XXK6"/>
<sequence length="64" mass="7325">MTPKTRFLQILWYKILSLNFVQNDGGKTKKKNVKRERLLSHALTFFLVCGDYSSGRAKTSSLTS</sequence>
<evidence type="ECO:0000313" key="2">
    <source>
        <dbReference type="Proteomes" id="UP001379600"/>
    </source>
</evidence>
<protein>
    <submittedName>
        <fullName evidence="1">Uncharacterized protein</fullName>
    </submittedName>
</protein>
<evidence type="ECO:0000313" key="1">
    <source>
        <dbReference type="EMBL" id="MEJ3690912.1"/>
    </source>
</evidence>
<comment type="caution">
    <text evidence="1">The sequence shown here is derived from an EMBL/GenBank/DDBJ whole genome shotgun (WGS) entry which is preliminary data.</text>
</comment>
<name>A0AB35XXK6_9FIRM</name>
<accession>A0AB35XXK6</accession>
<reference evidence="1 2" key="1">
    <citation type="submission" date="2024-03" db="EMBL/GenBank/DDBJ databases">
        <authorList>
            <person name="Plomp N."/>
            <person name="Harmsen H.J."/>
        </authorList>
    </citation>
    <scope>NUCLEOTIDE SEQUENCE [LARGE SCALE GENOMIC DNA]</scope>
    <source>
        <strain evidence="1 2">HTF-76H</strain>
    </source>
</reference>
<dbReference type="Proteomes" id="UP001379600">
    <property type="component" value="Unassembled WGS sequence"/>
</dbReference>
<proteinExistence type="predicted"/>